<gene>
    <name evidence="1" type="ORF">RRG08_023776</name>
</gene>
<keyword evidence="2" id="KW-1185">Reference proteome</keyword>
<organism evidence="1 2">
    <name type="scientific">Elysia crispata</name>
    <name type="common">lettuce slug</name>
    <dbReference type="NCBI Taxonomy" id="231223"/>
    <lineage>
        <taxon>Eukaryota</taxon>
        <taxon>Metazoa</taxon>
        <taxon>Spiralia</taxon>
        <taxon>Lophotrochozoa</taxon>
        <taxon>Mollusca</taxon>
        <taxon>Gastropoda</taxon>
        <taxon>Heterobranchia</taxon>
        <taxon>Euthyneura</taxon>
        <taxon>Panpulmonata</taxon>
        <taxon>Sacoglossa</taxon>
        <taxon>Placobranchoidea</taxon>
        <taxon>Plakobranchidae</taxon>
        <taxon>Elysia</taxon>
    </lineage>
</organism>
<dbReference type="Proteomes" id="UP001283361">
    <property type="component" value="Unassembled WGS sequence"/>
</dbReference>
<sequence length="78" mass="8539">MPPSTRVHQHIDPTRDRTTYSALPQSVTTTCHSPDSSEGLEKVAGLKTRRIIVGEDPGCINSVSFCISRSNSTLLRDL</sequence>
<name>A0AAE0ZVI8_9GAST</name>
<protein>
    <submittedName>
        <fullName evidence="1">Uncharacterized protein</fullName>
    </submittedName>
</protein>
<reference evidence="1" key="1">
    <citation type="journal article" date="2023" name="G3 (Bethesda)">
        <title>A reference genome for the long-term kleptoplast-retaining sea slug Elysia crispata morphotype clarki.</title>
        <authorList>
            <person name="Eastman K.E."/>
            <person name="Pendleton A.L."/>
            <person name="Shaikh M.A."/>
            <person name="Suttiyut T."/>
            <person name="Ogas R."/>
            <person name="Tomko P."/>
            <person name="Gavelis G."/>
            <person name="Widhalm J.R."/>
            <person name="Wisecaver J.H."/>
        </authorList>
    </citation>
    <scope>NUCLEOTIDE SEQUENCE</scope>
    <source>
        <strain evidence="1">ECLA1</strain>
    </source>
</reference>
<comment type="caution">
    <text evidence="1">The sequence shown here is derived from an EMBL/GenBank/DDBJ whole genome shotgun (WGS) entry which is preliminary data.</text>
</comment>
<accession>A0AAE0ZVI8</accession>
<evidence type="ECO:0000313" key="1">
    <source>
        <dbReference type="EMBL" id="KAK3776424.1"/>
    </source>
</evidence>
<proteinExistence type="predicted"/>
<evidence type="ECO:0000313" key="2">
    <source>
        <dbReference type="Proteomes" id="UP001283361"/>
    </source>
</evidence>
<dbReference type="EMBL" id="JAWDGP010003216">
    <property type="protein sequence ID" value="KAK3776424.1"/>
    <property type="molecule type" value="Genomic_DNA"/>
</dbReference>
<dbReference type="AlphaFoldDB" id="A0AAE0ZVI8"/>